<dbReference type="PANTHER" id="PTHR15319:SF1">
    <property type="entry name" value="TATA BOX-BINDING PROTEIN-ASSOCIATED FACTOR RNA POLYMERASE I SUBUNIT C"/>
    <property type="match status" value="1"/>
</dbReference>
<accession>A0A4P9W556</accession>
<evidence type="ECO:0000259" key="2">
    <source>
        <dbReference type="Pfam" id="PF20641"/>
    </source>
</evidence>
<proteinExistence type="predicted"/>
<dbReference type="Proteomes" id="UP000269721">
    <property type="component" value="Unassembled WGS sequence"/>
</dbReference>
<evidence type="ECO:0000256" key="1">
    <source>
        <dbReference type="SAM" id="MobiDB-lite"/>
    </source>
</evidence>
<dbReference type="Pfam" id="PF20641">
    <property type="entry name" value="TAF1C_beta-prop"/>
    <property type="match status" value="1"/>
</dbReference>
<protein>
    <recommendedName>
        <fullName evidence="2">TAF1C beta-propeller domain-containing protein</fullName>
    </recommendedName>
</protein>
<reference evidence="4" key="1">
    <citation type="journal article" date="2018" name="Nat. Microbiol.">
        <title>Leveraging single-cell genomics to expand the fungal tree of life.</title>
        <authorList>
            <person name="Ahrendt S.R."/>
            <person name="Quandt C.A."/>
            <person name="Ciobanu D."/>
            <person name="Clum A."/>
            <person name="Salamov A."/>
            <person name="Andreopoulos B."/>
            <person name="Cheng J.F."/>
            <person name="Woyke T."/>
            <person name="Pelin A."/>
            <person name="Henrissat B."/>
            <person name="Reynolds N.K."/>
            <person name="Benny G.L."/>
            <person name="Smith M.E."/>
            <person name="James T.Y."/>
            <person name="Grigoriev I.V."/>
        </authorList>
    </citation>
    <scope>NUCLEOTIDE SEQUENCE [LARGE SCALE GENOMIC DNA]</scope>
</reference>
<feature type="domain" description="TAF1C beta-propeller" evidence="2">
    <location>
        <begin position="311"/>
        <end position="412"/>
    </location>
</feature>
<dbReference type="PANTHER" id="PTHR15319">
    <property type="entry name" value="TATA BOX-BINDING PROTEIN ASSOCIATED FACTOR RNA POLYMERASE I SUBUNIT C"/>
    <property type="match status" value="1"/>
</dbReference>
<evidence type="ECO:0000313" key="3">
    <source>
        <dbReference type="EMBL" id="RKO87364.1"/>
    </source>
</evidence>
<dbReference type="GO" id="GO:0001164">
    <property type="term" value="F:RNA polymerase I core promoter sequence-specific DNA binding"/>
    <property type="evidence" value="ECO:0007669"/>
    <property type="project" value="TreeGrafter"/>
</dbReference>
<dbReference type="InterPro" id="IPR049087">
    <property type="entry name" value="TAF1C_beta-prop"/>
</dbReference>
<organism evidence="3 4">
    <name type="scientific">Blyttiomyces helicus</name>
    <dbReference type="NCBI Taxonomy" id="388810"/>
    <lineage>
        <taxon>Eukaryota</taxon>
        <taxon>Fungi</taxon>
        <taxon>Fungi incertae sedis</taxon>
        <taxon>Chytridiomycota</taxon>
        <taxon>Chytridiomycota incertae sedis</taxon>
        <taxon>Chytridiomycetes</taxon>
        <taxon>Chytridiomycetes incertae sedis</taxon>
        <taxon>Blyttiomyces</taxon>
    </lineage>
</organism>
<dbReference type="InterPro" id="IPR038801">
    <property type="entry name" value="TAF1C"/>
</dbReference>
<feature type="region of interest" description="Disordered" evidence="1">
    <location>
        <begin position="278"/>
        <end position="303"/>
    </location>
</feature>
<dbReference type="GO" id="GO:0001650">
    <property type="term" value="C:fibrillar center"/>
    <property type="evidence" value="ECO:0007669"/>
    <property type="project" value="TreeGrafter"/>
</dbReference>
<sequence>MNERNLSSASSGGSRHSDGGVATPRSCPPLSSSPMDKSDPQADLHRRHGPPGIISQTSDFPTFTFPDAGWPGAPGTIVSASVEDFSTASPTCHFQHSFQADSFLRPLTRLNKVIPRAYYWSEPPNIGSRLTSRFFRKIEGMISYWEANHFDSFVPREILAEHLRESLDFEHDRRRYDPFAGNMLNVIYPQGRSDSFPMLLAHAGGSTSADLHLTPLIRDGPIFNPSVDAIRKDPVLRFNNPIRQIASSELNPGSLTSSLLAVRTYGYVSIVGADYGDDGPQDAGITDQNSDFDDKGEDETAHSIRQPRTRVISTLSFARQPCHVVFNPYFGGEAAIVMDGGGVCTWDAGLPEQSRTSLLQDADVDFPDAYEDRWKTCEYGAHPRTLFVAHSKRVDMVDFRMPQTRFATVLLIPDADRIYAFERSLGDRFQSVYCTSKRVALFDSRFSTRSVLEWEYNNVQEPPSGVVMANWSPTQHSRNCTLRLLR</sequence>
<dbReference type="OrthoDB" id="2382881at2759"/>
<keyword evidence="4" id="KW-1185">Reference proteome</keyword>
<feature type="region of interest" description="Disordered" evidence="1">
    <location>
        <begin position="1"/>
        <end position="58"/>
    </location>
</feature>
<dbReference type="AlphaFoldDB" id="A0A4P9W556"/>
<gene>
    <name evidence="3" type="ORF">BDK51DRAFT_44390</name>
</gene>
<name>A0A4P9W556_9FUNG</name>
<evidence type="ECO:0000313" key="4">
    <source>
        <dbReference type="Proteomes" id="UP000269721"/>
    </source>
</evidence>
<dbReference type="EMBL" id="KZ997475">
    <property type="protein sequence ID" value="RKO87364.1"/>
    <property type="molecule type" value="Genomic_DNA"/>
</dbReference>